<organism evidence="3 4">
    <name type="scientific">Lacipirellula limnantheis</name>
    <dbReference type="NCBI Taxonomy" id="2528024"/>
    <lineage>
        <taxon>Bacteria</taxon>
        <taxon>Pseudomonadati</taxon>
        <taxon>Planctomycetota</taxon>
        <taxon>Planctomycetia</taxon>
        <taxon>Pirellulales</taxon>
        <taxon>Lacipirellulaceae</taxon>
        <taxon>Lacipirellula</taxon>
    </lineage>
</organism>
<sequence length="512" mass="52662" precursor="true">MTHPGRSRWQSIFALAALAAMVCAARPAVAQKALKPQIEKAQANALAGRVATILRDTNAPDPEETKVLDDFFMKYMYPAMTAYQPPEVLGQLATSREQLFTRYINTAKSQGARDYLNSKTLTAMGAIAKGPYHPSVRYNAALIVGQLDQTPGAPLPAATEVLAALLESDEFNKVPAPTALKIAAIIGLQRRVAGLEPAVSQRIAKAATAVALRKEAPEDASPEVYGWVRKNAAKLLTAQVATGMTPEVHQTMVTLISDKSIDLDDRCTIAQLLKPDMYKEAKGLDLDAMTIALGDLAKQVLTLEAKDAKKYEDELLQSGGAFAGGGGGGGFGMGRGEMGMRGGGFGAGMAMPEELGPTYERRRMIDRLLAIADGASAVAAGGSDESKAKLGELVAALRGVAEPAAEDKALLEKIAPAVQDLSVDVNKLVATWTPAAAAADEPAGGDFGDEAAAEPAADAPADAAEPAAADPAAVDGAASPAEPAGEPAAPPAEGTAPPAAEPVAEAPAAAAG</sequence>
<dbReference type="OrthoDB" id="266612at2"/>
<gene>
    <name evidence="3" type="ORF">I41_00330</name>
</gene>
<dbReference type="AlphaFoldDB" id="A0A517TR85"/>
<protein>
    <submittedName>
        <fullName evidence="3">Uncharacterized protein</fullName>
    </submittedName>
</protein>
<evidence type="ECO:0000313" key="3">
    <source>
        <dbReference type="EMBL" id="QDT70880.1"/>
    </source>
</evidence>
<feature type="chain" id="PRO_5022196233" evidence="2">
    <location>
        <begin position="31"/>
        <end position="512"/>
    </location>
</feature>
<dbReference type="KEGG" id="llh:I41_00330"/>
<dbReference type="RefSeq" id="WP_145429817.1">
    <property type="nucleotide sequence ID" value="NZ_CP036339.1"/>
</dbReference>
<feature type="region of interest" description="Disordered" evidence="1">
    <location>
        <begin position="439"/>
        <end position="512"/>
    </location>
</feature>
<keyword evidence="2" id="KW-0732">Signal</keyword>
<accession>A0A517TR85</accession>
<evidence type="ECO:0000256" key="1">
    <source>
        <dbReference type="SAM" id="MobiDB-lite"/>
    </source>
</evidence>
<dbReference type="EMBL" id="CP036339">
    <property type="protein sequence ID" value="QDT70880.1"/>
    <property type="molecule type" value="Genomic_DNA"/>
</dbReference>
<reference evidence="3 4" key="1">
    <citation type="submission" date="2019-02" db="EMBL/GenBank/DDBJ databases">
        <title>Deep-cultivation of Planctomycetes and their phenomic and genomic characterization uncovers novel biology.</title>
        <authorList>
            <person name="Wiegand S."/>
            <person name="Jogler M."/>
            <person name="Boedeker C."/>
            <person name="Pinto D."/>
            <person name="Vollmers J."/>
            <person name="Rivas-Marin E."/>
            <person name="Kohn T."/>
            <person name="Peeters S.H."/>
            <person name="Heuer A."/>
            <person name="Rast P."/>
            <person name="Oberbeckmann S."/>
            <person name="Bunk B."/>
            <person name="Jeske O."/>
            <person name="Meyerdierks A."/>
            <person name="Storesund J.E."/>
            <person name="Kallscheuer N."/>
            <person name="Luecker S."/>
            <person name="Lage O.M."/>
            <person name="Pohl T."/>
            <person name="Merkel B.J."/>
            <person name="Hornburger P."/>
            <person name="Mueller R.-W."/>
            <person name="Bruemmer F."/>
            <person name="Labrenz M."/>
            <person name="Spormann A.M."/>
            <person name="Op den Camp H."/>
            <person name="Overmann J."/>
            <person name="Amann R."/>
            <person name="Jetten M.S.M."/>
            <person name="Mascher T."/>
            <person name="Medema M.H."/>
            <person name="Devos D.P."/>
            <person name="Kaster A.-K."/>
            <person name="Ovreas L."/>
            <person name="Rohde M."/>
            <person name="Galperin M.Y."/>
            <person name="Jogler C."/>
        </authorList>
    </citation>
    <scope>NUCLEOTIDE SEQUENCE [LARGE SCALE GENOMIC DNA]</scope>
    <source>
        <strain evidence="3 4">I41</strain>
    </source>
</reference>
<dbReference type="Proteomes" id="UP000317909">
    <property type="component" value="Chromosome"/>
</dbReference>
<evidence type="ECO:0000256" key="2">
    <source>
        <dbReference type="SAM" id="SignalP"/>
    </source>
</evidence>
<feature type="compositionally biased region" description="Low complexity" evidence="1">
    <location>
        <begin position="453"/>
        <end position="512"/>
    </location>
</feature>
<evidence type="ECO:0000313" key="4">
    <source>
        <dbReference type="Proteomes" id="UP000317909"/>
    </source>
</evidence>
<proteinExistence type="predicted"/>
<name>A0A517TR85_9BACT</name>
<keyword evidence="4" id="KW-1185">Reference proteome</keyword>
<feature type="signal peptide" evidence="2">
    <location>
        <begin position="1"/>
        <end position="30"/>
    </location>
</feature>